<dbReference type="HOGENOM" id="CLU_152998_0_0_2"/>
<gene>
    <name evidence="1" type="ordered locus">Mpet_2356</name>
</gene>
<dbReference type="KEGG" id="mpi:Mpet_2356"/>
<proteinExistence type="predicted"/>
<dbReference type="STRING" id="679926.Mpet_2356"/>
<sequence>MPNEPNDDLFKNFAKVMEDILSNLSLDENTRFVGCTIITGQGGEPRFIPLDEFETEMPDDIDYEMIESHDRIYITAEISPETEAIPDIDIQPDTVKISIDGKEAVIELPCLIHTGQSFSNIKNGVIDIICEKL</sequence>
<accession>E1RDR6</accession>
<dbReference type="RefSeq" id="WP_013330280.1">
    <property type="nucleotide sequence ID" value="NC_014507.1"/>
</dbReference>
<dbReference type="AlphaFoldDB" id="E1RDR6"/>
<evidence type="ECO:0000313" key="2">
    <source>
        <dbReference type="Proteomes" id="UP000006565"/>
    </source>
</evidence>
<protein>
    <recommendedName>
        <fullName evidence="3">ArsA HSP20-like domain-containing protein</fullName>
    </recommendedName>
</protein>
<dbReference type="Proteomes" id="UP000006565">
    <property type="component" value="Chromosome"/>
</dbReference>
<dbReference type="CDD" id="cd00298">
    <property type="entry name" value="ACD_sHsps_p23-like"/>
    <property type="match status" value="1"/>
</dbReference>
<organism evidence="1 2">
    <name type="scientific">Methanolacinia petrolearia (strain DSM 11571 / OCM 486 / SEBR 4847)</name>
    <name type="common">Methanoplanus petrolearius</name>
    <dbReference type="NCBI Taxonomy" id="679926"/>
    <lineage>
        <taxon>Archaea</taxon>
        <taxon>Methanobacteriati</taxon>
        <taxon>Methanobacteriota</taxon>
        <taxon>Stenosarchaea group</taxon>
        <taxon>Methanomicrobia</taxon>
        <taxon>Methanomicrobiales</taxon>
        <taxon>Methanomicrobiaceae</taxon>
        <taxon>Methanolacinia</taxon>
    </lineage>
</organism>
<dbReference type="eggNOG" id="arCOG01833">
    <property type="taxonomic scope" value="Archaea"/>
</dbReference>
<name>E1RDR6_METP4</name>
<evidence type="ECO:0008006" key="3">
    <source>
        <dbReference type="Google" id="ProtNLM"/>
    </source>
</evidence>
<reference evidence="1 2" key="1">
    <citation type="journal article" date="2010" name="Stand. Genomic Sci.">
        <title>Complete genome sequence of Methanoplanus petrolearius type strain (SEBR 4847).</title>
        <authorList>
            <person name="Brambilla E."/>
            <person name="Djao O.D."/>
            <person name="Daligault H."/>
            <person name="Lapidus A."/>
            <person name="Lucas S."/>
            <person name="Hammon N."/>
            <person name="Nolan M."/>
            <person name="Tice H."/>
            <person name="Cheng J.F."/>
            <person name="Han C."/>
            <person name="Tapia R."/>
            <person name="Goodwin L."/>
            <person name="Pitluck S."/>
            <person name="Liolios K."/>
            <person name="Ivanova N."/>
            <person name="Mavromatis K."/>
            <person name="Mikhailova N."/>
            <person name="Pati A."/>
            <person name="Chen A."/>
            <person name="Palaniappan K."/>
            <person name="Land M."/>
            <person name="Hauser L."/>
            <person name="Chang Y.J."/>
            <person name="Jeffries C.D."/>
            <person name="Rohde M."/>
            <person name="Spring S."/>
            <person name="Sikorski J."/>
            <person name="Goker M."/>
            <person name="Woyke T."/>
            <person name="Bristow J."/>
            <person name="Eisen J.A."/>
            <person name="Markowitz V."/>
            <person name="Hugenholtz P."/>
            <person name="Kyrpides N.C."/>
            <person name="Klenk H.P."/>
        </authorList>
    </citation>
    <scope>NUCLEOTIDE SEQUENCE [LARGE SCALE GENOMIC DNA]</scope>
    <source>
        <strain evidence="2">DSM 11571 / OCM 486 / SEBR 4847</strain>
    </source>
</reference>
<keyword evidence="2" id="KW-1185">Reference proteome</keyword>
<dbReference type="OrthoDB" id="110161at2157"/>
<dbReference type="GeneID" id="9744848"/>
<dbReference type="EMBL" id="CP002117">
    <property type="protein sequence ID" value="ADN37103.1"/>
    <property type="molecule type" value="Genomic_DNA"/>
</dbReference>
<evidence type="ECO:0000313" key="1">
    <source>
        <dbReference type="EMBL" id="ADN37103.1"/>
    </source>
</evidence>